<reference evidence="7 8" key="1">
    <citation type="journal article" date="2020" name="G3 (Bethesda)">
        <title>Improved Reference Genome for Cyclotella cryptica CCMP332, a Model for Cell Wall Morphogenesis, Salinity Adaptation, and Lipid Production in Diatoms (Bacillariophyta).</title>
        <authorList>
            <person name="Roberts W.R."/>
            <person name="Downey K.M."/>
            <person name="Ruck E.C."/>
            <person name="Traller J.C."/>
            <person name="Alverson A.J."/>
        </authorList>
    </citation>
    <scope>NUCLEOTIDE SEQUENCE [LARGE SCALE GENOMIC DNA]</scope>
    <source>
        <strain evidence="7 8">CCMP332</strain>
    </source>
</reference>
<name>A0ABD3QVG9_9STRA</name>
<dbReference type="Proteomes" id="UP001516023">
    <property type="component" value="Unassembled WGS sequence"/>
</dbReference>
<keyword evidence="5 6" id="KW-0472">Membrane</keyword>
<keyword evidence="2" id="KW-0813">Transport</keyword>
<dbReference type="Pfam" id="PF08449">
    <property type="entry name" value="UAA"/>
    <property type="match status" value="1"/>
</dbReference>
<gene>
    <name evidence="7" type="ORF">HJC23_011245</name>
</gene>
<feature type="transmembrane region" description="Helical" evidence="6">
    <location>
        <begin position="290"/>
        <end position="313"/>
    </location>
</feature>
<evidence type="ECO:0000256" key="1">
    <source>
        <dbReference type="ARBA" id="ARBA00004141"/>
    </source>
</evidence>
<feature type="transmembrane region" description="Helical" evidence="6">
    <location>
        <begin position="217"/>
        <end position="236"/>
    </location>
</feature>
<keyword evidence="3 6" id="KW-0812">Transmembrane</keyword>
<dbReference type="SUPFAM" id="SSF103481">
    <property type="entry name" value="Multidrug resistance efflux transporter EmrE"/>
    <property type="match status" value="1"/>
</dbReference>
<sequence>MAVELPNQEGIASTNASLDKAPLLPLHERPSSKISESTHESTLPSSTRKQAAQILFGAGGIYASFLYYGSLQEDVFRYTAEDGNKFTHAWFLQVLESLANVLFGVLALIIIGLTKSGEKTEWWGGTPNLPKKPFLSSGLSQVCSKGFTSLALANGLSFPVATLAKSGKMAPVMIGSLILGGASYSLRDYLQVLAIIGGTAILSMGKKKSSGDDDSSPLGVVFILLALMMDGITGGVQKKLLSDLKRVNITPQPYDLMTYTNAFMMIFALVISVVTAEFSQGMHYCKLNPAVFHLIWKFSLCSAIGQSFIFYTLARFDPLVCSTVTTTRKIFSVILSILLKGHDVSMQGWMGLGLAIGGILSEVSHKVNDGAKKMKSKTSI</sequence>
<keyword evidence="4 6" id="KW-1133">Transmembrane helix</keyword>
<dbReference type="AlphaFoldDB" id="A0ABD3QVG9"/>
<evidence type="ECO:0000256" key="2">
    <source>
        <dbReference type="ARBA" id="ARBA00022448"/>
    </source>
</evidence>
<feature type="transmembrane region" description="Helical" evidence="6">
    <location>
        <begin position="90"/>
        <end position="113"/>
    </location>
</feature>
<proteinExistence type="predicted"/>
<evidence type="ECO:0000256" key="4">
    <source>
        <dbReference type="ARBA" id="ARBA00022989"/>
    </source>
</evidence>
<comment type="caution">
    <text evidence="7">The sequence shown here is derived from an EMBL/GenBank/DDBJ whole genome shotgun (WGS) entry which is preliminary data.</text>
</comment>
<accession>A0ABD3QVG9</accession>
<dbReference type="InterPro" id="IPR037185">
    <property type="entry name" value="EmrE-like"/>
</dbReference>
<dbReference type="InterPro" id="IPR013657">
    <property type="entry name" value="SCL35B1-4/HUT1"/>
</dbReference>
<evidence type="ECO:0000256" key="3">
    <source>
        <dbReference type="ARBA" id="ARBA00022692"/>
    </source>
</evidence>
<dbReference type="PANTHER" id="PTHR10778">
    <property type="entry name" value="SOLUTE CARRIER FAMILY 35 MEMBER B"/>
    <property type="match status" value="1"/>
</dbReference>
<feature type="transmembrane region" description="Helical" evidence="6">
    <location>
        <begin position="51"/>
        <end position="69"/>
    </location>
</feature>
<evidence type="ECO:0000256" key="5">
    <source>
        <dbReference type="ARBA" id="ARBA00023136"/>
    </source>
</evidence>
<evidence type="ECO:0000256" key="6">
    <source>
        <dbReference type="SAM" id="Phobius"/>
    </source>
</evidence>
<protein>
    <submittedName>
        <fullName evidence="7">Uncharacterized protein</fullName>
    </submittedName>
</protein>
<dbReference type="GO" id="GO:0016020">
    <property type="term" value="C:membrane"/>
    <property type="evidence" value="ECO:0007669"/>
    <property type="project" value="UniProtKB-SubCell"/>
</dbReference>
<evidence type="ECO:0000313" key="8">
    <source>
        <dbReference type="Proteomes" id="UP001516023"/>
    </source>
</evidence>
<dbReference type="EMBL" id="JABMIG020000008">
    <property type="protein sequence ID" value="KAL3804317.1"/>
    <property type="molecule type" value="Genomic_DNA"/>
</dbReference>
<comment type="subcellular location">
    <subcellularLocation>
        <location evidence="1">Membrane</location>
        <topology evidence="1">Multi-pass membrane protein</topology>
    </subcellularLocation>
</comment>
<dbReference type="PANTHER" id="PTHR10778:SF18">
    <property type="entry name" value="SUGAR PHOSPHATE TRANSPORTER DOMAIN-CONTAINING PROTEIN"/>
    <property type="match status" value="1"/>
</dbReference>
<keyword evidence="8" id="KW-1185">Reference proteome</keyword>
<evidence type="ECO:0000313" key="7">
    <source>
        <dbReference type="EMBL" id="KAL3804317.1"/>
    </source>
</evidence>
<feature type="transmembrane region" description="Helical" evidence="6">
    <location>
        <begin position="256"/>
        <end position="278"/>
    </location>
</feature>
<organism evidence="7 8">
    <name type="scientific">Cyclotella cryptica</name>
    <dbReference type="NCBI Taxonomy" id="29204"/>
    <lineage>
        <taxon>Eukaryota</taxon>
        <taxon>Sar</taxon>
        <taxon>Stramenopiles</taxon>
        <taxon>Ochrophyta</taxon>
        <taxon>Bacillariophyta</taxon>
        <taxon>Coscinodiscophyceae</taxon>
        <taxon>Thalassiosirophycidae</taxon>
        <taxon>Stephanodiscales</taxon>
        <taxon>Stephanodiscaceae</taxon>
        <taxon>Cyclotella</taxon>
    </lineage>
</organism>